<dbReference type="EMBL" id="VXIV02000314">
    <property type="protein sequence ID" value="KAF6039048.1"/>
    <property type="molecule type" value="Genomic_DNA"/>
</dbReference>
<keyword evidence="12" id="KW-1185">Reference proteome</keyword>
<dbReference type="Gene3D" id="3.40.50.300">
    <property type="entry name" value="P-loop containing nucleotide triphosphate hydrolases"/>
    <property type="match status" value="1"/>
</dbReference>
<reference evidence="11" key="1">
    <citation type="submission" date="2020-06" db="EMBL/GenBank/DDBJ databases">
        <title>Draft genome of Bugula neritina, a colonial animal packing powerful symbionts and potential medicines.</title>
        <authorList>
            <person name="Rayko M."/>
        </authorList>
    </citation>
    <scope>NUCLEOTIDE SEQUENCE [LARGE SCALE GENOMIC DNA]</scope>
    <source>
        <strain evidence="11">Kwan_BN1</strain>
    </source>
</reference>
<dbReference type="PANTHER" id="PTHR31609">
    <property type="entry name" value="YDJC DEACETYLASE FAMILY MEMBER"/>
    <property type="match status" value="1"/>
</dbReference>
<protein>
    <recommendedName>
        <fullName evidence="4">Carbohydrate deacetylase</fullName>
    </recommendedName>
</protein>
<evidence type="ECO:0000256" key="7">
    <source>
        <dbReference type="ARBA" id="ARBA00022801"/>
    </source>
</evidence>
<evidence type="ECO:0000256" key="3">
    <source>
        <dbReference type="ARBA" id="ARBA00008843"/>
    </source>
</evidence>
<dbReference type="OrthoDB" id="8908051at2759"/>
<dbReference type="InterPro" id="IPR055414">
    <property type="entry name" value="LRR_R13L4/SHOC2-like"/>
</dbReference>
<evidence type="ECO:0000313" key="12">
    <source>
        <dbReference type="Proteomes" id="UP000593567"/>
    </source>
</evidence>
<dbReference type="SUPFAM" id="SSF52540">
    <property type="entry name" value="P-loop containing nucleoside triphosphate hydrolases"/>
    <property type="match status" value="1"/>
</dbReference>
<accession>A0A7J7KLS0</accession>
<evidence type="ECO:0000313" key="11">
    <source>
        <dbReference type="EMBL" id="KAF6039048.1"/>
    </source>
</evidence>
<dbReference type="InterPro" id="IPR032675">
    <property type="entry name" value="LRR_dom_sf"/>
</dbReference>
<dbReference type="Gene3D" id="3.20.20.370">
    <property type="entry name" value="Glycoside hydrolase/deacetylase"/>
    <property type="match status" value="1"/>
</dbReference>
<dbReference type="GO" id="GO:0005975">
    <property type="term" value="P:carbohydrate metabolic process"/>
    <property type="evidence" value="ECO:0007669"/>
    <property type="project" value="InterPro"/>
</dbReference>
<gene>
    <name evidence="11" type="ORF">EB796_002642</name>
</gene>
<keyword evidence="7" id="KW-0378">Hydrolase</keyword>
<sequence>MEAHKPYKLFINADDFGYCPNRNSAIIDCFKAGAITDTSLLVNSSYVLDATKLGLKHNLPMGLHFNVSEGKPVSTPSEIPSLLCDGEHFRGKAGVVAAAENGSLKTDEVKRELRSQIEKFKSLTGRLPARVDGHQHVHVFPIIRQAFAEVLSEYGVKLTRLPIGLYLGPTEMLPEEFLQKVREFAKDSRELFSQHNLRSSDAFIGCSLVKMEENSTSQQVLNYFQVAMESLPANAETVEFMVHPGYPNEAEDGGCGVGPDNYSKDISRKIELNFLLSDELKVYFNNTENNYKSKNYLAIVLEMGNNNSKNTLRHELEYKVWYRHSGEEEMDEIGLIGPSMLQFVPATDYSKIDVGEHYITHMYIESAQVMPPLDVVAPRLTHLTLSFLSPDHDLSCLSRLHHLRVLEFKSFASWLEKVPPEIYNIQSLEEFRFGSYNRNFLPKGLRKLQQLVTLQIDGSYLKTLPSEIGKLTSLKKLIIEAPNVKALPKSFKGLKSLESLQFKELSFSRGFSILVTLVSLKELHFHLCHFPRQRDGSGPQLPKEIFMLTGLTSFSLIYCNVGSLPESARALQNLEVLMIFTNDFFEEFSPVISEFRALKELHLAGYGISHFPMSLQNLERLHTLNFCSMDSPSGLPEVMSHLPSLKQLKLNRCGLAELPMGVESLKNLEILDISANDFQGKLPSVIFTLVQLQKLDVGDNMRLTEIGADLMKLSKLTELKCENCFNLGFPDYTVCQQGIDAIKKFYRDWDAAAGTGVTVLPVAVVGNTLAGKTSLVLSLKEERQVLTFRDETSPLDEATKVFDFQSLNLSDSIVRFIDFGGHEVYHMAYQLTINKNCVPLVVVNLDEYQKLASSRGAREATRRLCLDWLSHFYLACPHLGPPILVLSHKDLLSDVVFEECKSQLLSSAETLRVELLEEENNMSEGSSDYCRIVHLCNTTKPLFYPDDIFVFGNEHETKASIQSLRQCFEGRSKFKSPNPRLWEQVGSYLEEQRSKPLISLSQIKSEFPNESGIEIILKTFHNSGKILWFDHLSDLREYIFHQIPAIVEMVAVLFHHAGEERWKNRENDFVPFKHKNRNVGKIAYKNMVKKFLVEGILSEAILVNLLKLETDFPVDVALKLLTSFCIIHGPITQQGGDAFILPYFSKQFKDREWRTHGYLQLRADVVFEGLPLPKYVYQLITVAFLNHFSNPTYALKAVNNGATAQFGGCTAHLVHDCYTKTITIQASTPVEAVGNSWSILVQLLELIVRHTTKVWKACRPEVLIYCSHCLFIKAENPDHHVTPSWFQSQLNMTDMPVFNPLEPVACENSKLDSNGQLTVPSILRFPCYFLEGDEVSSLKSYLSALENTLSSKTSSTSTKTGEYCNLDDQDDLENVDCTHGNEEESDISDIEEAGYADFTKADLEPYVFNLVQLQPTSKRNIKKLFNNKKAVKL</sequence>
<dbReference type="Proteomes" id="UP000593567">
    <property type="component" value="Unassembled WGS sequence"/>
</dbReference>
<feature type="domain" description="Disease resistance R13L4/SHOC-2-like LRR" evidence="10">
    <location>
        <begin position="640"/>
        <end position="721"/>
    </location>
</feature>
<dbReference type="Pfam" id="PF23598">
    <property type="entry name" value="LRR_14"/>
    <property type="match status" value="2"/>
</dbReference>
<comment type="function">
    <text evidence="2">Probably catalyzes the deacetylation of acetylated carbohydrates an important step in the degradation of oligosaccharides.</text>
</comment>
<keyword evidence="8" id="KW-0460">Magnesium</keyword>
<dbReference type="GO" id="GO:0046872">
    <property type="term" value="F:metal ion binding"/>
    <property type="evidence" value="ECO:0007669"/>
    <property type="project" value="UniProtKB-KW"/>
</dbReference>
<keyword evidence="6" id="KW-0677">Repeat</keyword>
<evidence type="ECO:0000256" key="6">
    <source>
        <dbReference type="ARBA" id="ARBA00022737"/>
    </source>
</evidence>
<evidence type="ECO:0000259" key="10">
    <source>
        <dbReference type="Pfam" id="PF23598"/>
    </source>
</evidence>
<name>A0A7J7KLS0_BUGNE</name>
<dbReference type="InterPro" id="IPR006879">
    <property type="entry name" value="YdjC-like"/>
</dbReference>
<dbReference type="Gene3D" id="3.80.10.10">
    <property type="entry name" value="Ribonuclease Inhibitor"/>
    <property type="match status" value="1"/>
</dbReference>
<dbReference type="PANTHER" id="PTHR31609:SF1">
    <property type="entry name" value="CARBOHYDRATE DEACETYLASE"/>
    <property type="match status" value="1"/>
</dbReference>
<feature type="domain" description="Disease resistance R13L4/SHOC-2-like LRR" evidence="10">
    <location>
        <begin position="391"/>
        <end position="527"/>
    </location>
</feature>
<dbReference type="SUPFAM" id="SSF52058">
    <property type="entry name" value="L domain-like"/>
    <property type="match status" value="2"/>
</dbReference>
<comment type="similarity">
    <text evidence="3">Belongs to the YdjC deacetylase family.</text>
</comment>
<evidence type="ECO:0000256" key="9">
    <source>
        <dbReference type="ARBA" id="ARBA00023277"/>
    </source>
</evidence>
<comment type="cofactor">
    <cofactor evidence="1">
        <name>Mg(2+)</name>
        <dbReference type="ChEBI" id="CHEBI:18420"/>
    </cofactor>
</comment>
<dbReference type="SUPFAM" id="SSF88713">
    <property type="entry name" value="Glycoside hydrolase/deacetylase"/>
    <property type="match status" value="1"/>
</dbReference>
<comment type="caution">
    <text evidence="11">The sequence shown here is derived from an EMBL/GenBank/DDBJ whole genome shotgun (WGS) entry which is preliminary data.</text>
</comment>
<keyword evidence="5" id="KW-0479">Metal-binding</keyword>
<evidence type="ECO:0000256" key="5">
    <source>
        <dbReference type="ARBA" id="ARBA00022723"/>
    </source>
</evidence>
<dbReference type="Pfam" id="PF04794">
    <property type="entry name" value="YdjC"/>
    <property type="match status" value="1"/>
</dbReference>
<dbReference type="InterPro" id="IPR027417">
    <property type="entry name" value="P-loop_NTPase"/>
</dbReference>
<dbReference type="InterPro" id="IPR011330">
    <property type="entry name" value="Glyco_hydro/deAcase_b/a-brl"/>
</dbReference>
<proteinExistence type="inferred from homology"/>
<evidence type="ECO:0000256" key="8">
    <source>
        <dbReference type="ARBA" id="ARBA00022842"/>
    </source>
</evidence>
<evidence type="ECO:0000256" key="2">
    <source>
        <dbReference type="ARBA" id="ARBA00003451"/>
    </source>
</evidence>
<evidence type="ECO:0000256" key="4">
    <source>
        <dbReference type="ARBA" id="ARBA00018477"/>
    </source>
</evidence>
<keyword evidence="9" id="KW-0119">Carbohydrate metabolism</keyword>
<dbReference type="GO" id="GO:0016787">
    <property type="term" value="F:hydrolase activity"/>
    <property type="evidence" value="ECO:0007669"/>
    <property type="project" value="UniProtKB-KW"/>
</dbReference>
<dbReference type="GO" id="GO:0019213">
    <property type="term" value="F:deacetylase activity"/>
    <property type="evidence" value="ECO:0007669"/>
    <property type="project" value="TreeGrafter"/>
</dbReference>
<evidence type="ECO:0000256" key="1">
    <source>
        <dbReference type="ARBA" id="ARBA00001946"/>
    </source>
</evidence>
<organism evidence="11 12">
    <name type="scientific">Bugula neritina</name>
    <name type="common">Brown bryozoan</name>
    <name type="synonym">Sertularia neritina</name>
    <dbReference type="NCBI Taxonomy" id="10212"/>
    <lineage>
        <taxon>Eukaryota</taxon>
        <taxon>Metazoa</taxon>
        <taxon>Spiralia</taxon>
        <taxon>Lophotrochozoa</taxon>
        <taxon>Bryozoa</taxon>
        <taxon>Gymnolaemata</taxon>
        <taxon>Cheilostomatida</taxon>
        <taxon>Flustrina</taxon>
        <taxon>Buguloidea</taxon>
        <taxon>Bugulidae</taxon>
        <taxon>Bugula</taxon>
    </lineage>
</organism>